<evidence type="ECO:0000313" key="10">
    <source>
        <dbReference type="EMBL" id="OAA54219.1"/>
    </source>
</evidence>
<gene>
    <name evidence="10" type="ORF">ISF_08446</name>
</gene>
<keyword evidence="4" id="KW-0547">Nucleotide-binding</keyword>
<dbReference type="AlphaFoldDB" id="A0A167MD24"/>
<dbReference type="InterPro" id="IPR051334">
    <property type="entry name" value="SRPK"/>
</dbReference>
<dbReference type="GeneID" id="30024738"/>
<evidence type="ECO:0000256" key="9">
    <source>
        <dbReference type="SAM" id="MobiDB-lite"/>
    </source>
</evidence>
<evidence type="ECO:0000256" key="3">
    <source>
        <dbReference type="ARBA" id="ARBA00022679"/>
    </source>
</evidence>
<dbReference type="RefSeq" id="XP_018700792.1">
    <property type="nucleotide sequence ID" value="XM_018852049.1"/>
</dbReference>
<keyword evidence="2" id="KW-0723">Serine/threonine-protein kinase</keyword>
<dbReference type="Gene3D" id="1.10.510.10">
    <property type="entry name" value="Transferase(Phosphotransferase) domain 1"/>
    <property type="match status" value="2"/>
</dbReference>
<comment type="caution">
    <text evidence="10">The sequence shown here is derived from an EMBL/GenBank/DDBJ whole genome shotgun (WGS) entry which is preliminary data.</text>
</comment>
<dbReference type="EMBL" id="AZHB01000030">
    <property type="protein sequence ID" value="OAA54219.1"/>
    <property type="molecule type" value="Genomic_DNA"/>
</dbReference>
<evidence type="ECO:0000256" key="1">
    <source>
        <dbReference type="ARBA" id="ARBA00012513"/>
    </source>
</evidence>
<evidence type="ECO:0000256" key="7">
    <source>
        <dbReference type="ARBA" id="ARBA00047899"/>
    </source>
</evidence>
<evidence type="ECO:0000256" key="4">
    <source>
        <dbReference type="ARBA" id="ARBA00022741"/>
    </source>
</evidence>
<evidence type="ECO:0000256" key="8">
    <source>
        <dbReference type="ARBA" id="ARBA00048679"/>
    </source>
</evidence>
<evidence type="ECO:0000256" key="5">
    <source>
        <dbReference type="ARBA" id="ARBA00022777"/>
    </source>
</evidence>
<keyword evidence="5" id="KW-0418">Kinase</keyword>
<dbReference type="OrthoDB" id="5979581at2759"/>
<dbReference type="GO" id="GO:0000245">
    <property type="term" value="P:spliceosomal complex assembly"/>
    <property type="evidence" value="ECO:0007669"/>
    <property type="project" value="TreeGrafter"/>
</dbReference>
<organism evidence="10 11">
    <name type="scientific">Cordyceps fumosorosea (strain ARSEF 2679)</name>
    <name type="common">Isaria fumosorosea</name>
    <dbReference type="NCBI Taxonomy" id="1081104"/>
    <lineage>
        <taxon>Eukaryota</taxon>
        <taxon>Fungi</taxon>
        <taxon>Dikarya</taxon>
        <taxon>Ascomycota</taxon>
        <taxon>Pezizomycotina</taxon>
        <taxon>Sordariomycetes</taxon>
        <taxon>Hypocreomycetidae</taxon>
        <taxon>Hypocreales</taxon>
        <taxon>Cordycipitaceae</taxon>
        <taxon>Cordyceps</taxon>
    </lineage>
</organism>
<accession>A0A167MD24</accession>
<dbReference type="EC" id="2.7.11.1" evidence="1"/>
<reference evidence="10 11" key="1">
    <citation type="journal article" date="2016" name="Genome Biol. Evol.">
        <title>Divergent and convergent evolution of fungal pathogenicity.</title>
        <authorList>
            <person name="Shang Y."/>
            <person name="Xiao G."/>
            <person name="Zheng P."/>
            <person name="Cen K."/>
            <person name="Zhan S."/>
            <person name="Wang C."/>
        </authorList>
    </citation>
    <scope>NUCLEOTIDE SEQUENCE [LARGE SCALE GENOMIC DNA]</scope>
    <source>
        <strain evidence="10 11">ARSEF 2679</strain>
    </source>
</reference>
<keyword evidence="6" id="KW-0067">ATP-binding</keyword>
<evidence type="ECO:0000313" key="11">
    <source>
        <dbReference type="Proteomes" id="UP000076744"/>
    </source>
</evidence>
<comment type="catalytic activity">
    <reaction evidence="7">
        <text>L-threonyl-[protein] + ATP = O-phospho-L-threonyl-[protein] + ADP + H(+)</text>
        <dbReference type="Rhea" id="RHEA:46608"/>
        <dbReference type="Rhea" id="RHEA-COMP:11060"/>
        <dbReference type="Rhea" id="RHEA-COMP:11605"/>
        <dbReference type="ChEBI" id="CHEBI:15378"/>
        <dbReference type="ChEBI" id="CHEBI:30013"/>
        <dbReference type="ChEBI" id="CHEBI:30616"/>
        <dbReference type="ChEBI" id="CHEBI:61977"/>
        <dbReference type="ChEBI" id="CHEBI:456216"/>
        <dbReference type="EC" id="2.7.11.1"/>
    </reaction>
</comment>
<sequence>MASPRISLIDFGPSCWRHKHRTDVIQPVALRAPEVIVGAPLGHGRRHMEPRGSCTWSGLYRASSPSIEVAPDGAPWSDEEQHLAKMAGLCGPFPPSLLQKGRRSAEFVDEQGTLVRGPSLACPKPGADTERPGGPVRQAVGHVEGRGRRVHRLRQGRADHQPGGAEIGPGTAAGHQWLAYCCRNLD</sequence>
<dbReference type="PANTHER" id="PTHR47634">
    <property type="entry name" value="PROTEIN KINASE DOMAIN-CONTAINING PROTEIN-RELATED"/>
    <property type="match status" value="1"/>
</dbReference>
<name>A0A167MD24_CORFA</name>
<dbReference type="PANTHER" id="PTHR47634:SF9">
    <property type="entry name" value="PROTEIN KINASE DOMAIN-CONTAINING PROTEIN-RELATED"/>
    <property type="match status" value="1"/>
</dbReference>
<keyword evidence="3" id="KW-0808">Transferase</keyword>
<dbReference type="GO" id="GO:0005524">
    <property type="term" value="F:ATP binding"/>
    <property type="evidence" value="ECO:0007669"/>
    <property type="project" value="UniProtKB-KW"/>
</dbReference>
<dbReference type="Proteomes" id="UP000076744">
    <property type="component" value="Unassembled WGS sequence"/>
</dbReference>
<dbReference type="GO" id="GO:0004674">
    <property type="term" value="F:protein serine/threonine kinase activity"/>
    <property type="evidence" value="ECO:0007669"/>
    <property type="project" value="UniProtKB-KW"/>
</dbReference>
<proteinExistence type="predicted"/>
<dbReference type="STRING" id="1081104.A0A167MD24"/>
<comment type="catalytic activity">
    <reaction evidence="8">
        <text>L-seryl-[protein] + ATP = O-phospho-L-seryl-[protein] + ADP + H(+)</text>
        <dbReference type="Rhea" id="RHEA:17989"/>
        <dbReference type="Rhea" id="RHEA-COMP:9863"/>
        <dbReference type="Rhea" id="RHEA-COMP:11604"/>
        <dbReference type="ChEBI" id="CHEBI:15378"/>
        <dbReference type="ChEBI" id="CHEBI:29999"/>
        <dbReference type="ChEBI" id="CHEBI:30616"/>
        <dbReference type="ChEBI" id="CHEBI:83421"/>
        <dbReference type="ChEBI" id="CHEBI:456216"/>
        <dbReference type="EC" id="2.7.11.1"/>
    </reaction>
</comment>
<feature type="region of interest" description="Disordered" evidence="9">
    <location>
        <begin position="116"/>
        <end position="139"/>
    </location>
</feature>
<keyword evidence="11" id="KW-1185">Reference proteome</keyword>
<evidence type="ECO:0000256" key="2">
    <source>
        <dbReference type="ARBA" id="ARBA00022527"/>
    </source>
</evidence>
<protein>
    <recommendedName>
        <fullName evidence="1">non-specific serine/threonine protein kinase</fullName>
        <ecNumber evidence="1">2.7.11.1</ecNumber>
    </recommendedName>
</protein>
<dbReference type="GO" id="GO:0050684">
    <property type="term" value="P:regulation of mRNA processing"/>
    <property type="evidence" value="ECO:0007669"/>
    <property type="project" value="TreeGrafter"/>
</dbReference>
<evidence type="ECO:0000256" key="6">
    <source>
        <dbReference type="ARBA" id="ARBA00022840"/>
    </source>
</evidence>